<evidence type="ECO:0000313" key="4">
    <source>
        <dbReference type="WormBase" id="Y94A7B.8"/>
    </source>
</evidence>
<dbReference type="CTD" id="190797"/>
<dbReference type="PhylomeDB" id="Q9GRU8"/>
<feature type="transmembrane region" description="Helical" evidence="1">
    <location>
        <begin position="47"/>
        <end position="67"/>
    </location>
</feature>
<feature type="transmembrane region" description="Helical" evidence="1">
    <location>
        <begin position="279"/>
        <end position="298"/>
    </location>
</feature>
<dbReference type="PANTHER" id="PTHR22941:SF48">
    <property type="entry name" value="G PROTEIN-COUPLED RECEPTOR-RELATED"/>
    <property type="match status" value="1"/>
</dbReference>
<dbReference type="AGR" id="WB:WBGene00005505"/>
<dbReference type="Proteomes" id="UP000001940">
    <property type="component" value="Chromosome V"/>
</dbReference>
<dbReference type="InterPro" id="IPR019422">
    <property type="entry name" value="7TM_GPCR_serpentine_rcpt_Srh"/>
</dbReference>
<name>Q9GRU8_CAEEL</name>
<dbReference type="RefSeq" id="NP_507500.2">
    <property type="nucleotide sequence ID" value="NM_075099.2"/>
</dbReference>
<feature type="transmembrane region" description="Helical" evidence="1">
    <location>
        <begin position="198"/>
        <end position="217"/>
    </location>
</feature>
<proteinExistence type="predicted"/>
<organism evidence="2 3">
    <name type="scientific">Caenorhabditis elegans</name>
    <dbReference type="NCBI Taxonomy" id="6239"/>
    <lineage>
        <taxon>Eukaryota</taxon>
        <taxon>Metazoa</taxon>
        <taxon>Ecdysozoa</taxon>
        <taxon>Nematoda</taxon>
        <taxon>Chromadorea</taxon>
        <taxon>Rhabditida</taxon>
        <taxon>Rhabditina</taxon>
        <taxon>Rhabditomorpha</taxon>
        <taxon>Rhabditoidea</taxon>
        <taxon>Rhabditidae</taxon>
        <taxon>Peloderinae</taxon>
        <taxon>Caenorhabditis</taxon>
    </lineage>
</organism>
<dbReference type="PaxDb" id="6239-Y94A7B.8"/>
<keyword evidence="2" id="KW-0675">Receptor</keyword>
<dbReference type="EMBL" id="BX284605">
    <property type="protein sequence ID" value="CAC15865.2"/>
    <property type="molecule type" value="Genomic_DNA"/>
</dbReference>
<feature type="transmembrane region" description="Helical" evidence="1">
    <location>
        <begin position="249"/>
        <end position="267"/>
    </location>
</feature>
<accession>Q9GRU8</accession>
<reference evidence="2 3" key="1">
    <citation type="journal article" date="1998" name="Science">
        <title>Genome sequence of the nematode C. elegans: a platform for investigating biology.</title>
        <authorList>
            <consortium name="The C. elegans sequencing consortium"/>
            <person name="Sulson J.E."/>
            <person name="Waterston R."/>
        </authorList>
    </citation>
    <scope>NUCLEOTIDE SEQUENCE [LARGE SCALE GENOMIC DNA]</scope>
    <source>
        <strain evidence="2 3">Bristol N2</strain>
    </source>
</reference>
<dbReference type="InParanoid" id="Q9GRU8"/>
<feature type="transmembrane region" description="Helical" evidence="1">
    <location>
        <begin position="93"/>
        <end position="113"/>
    </location>
</feature>
<dbReference type="KEGG" id="cel:CELE_Y94A7B.8"/>
<protein>
    <submittedName>
        <fullName evidence="2">Serpentine Receptor, class H</fullName>
    </submittedName>
</protein>
<dbReference type="PANTHER" id="PTHR22941">
    <property type="entry name" value="SERPENTINE RECEPTOR"/>
    <property type="match status" value="1"/>
</dbReference>
<keyword evidence="3" id="KW-1185">Reference proteome</keyword>
<dbReference type="HOGENOM" id="CLU_042960_1_1_1"/>
<dbReference type="UCSC" id="Y94A7B.8">
    <property type="organism name" value="c. elegans"/>
</dbReference>
<sequence>MLLTILKDPFVYSMCFYIISAFSLPIHIFGGYCILYKTPVIMKSVKWALFNLHFWSAALDISISLFVQPYQCTPALAGFSMGLWGWMGVPPPIWTLIHFVIFRLVPVSIISMFENRYFVLFVEKGGPWRYLRYPFLILNYTLSLAFCIPVHLEVPPDQEKARRMLFEMYPQACDSITDKSLISVANFGNSGWTNIRENSLTCFVLLEIIFFVVLIRVKMNRALKNIRSSLSLNTLETQKKFIRALKLQIAIPILIIFLPATIAAVLAMQSSSQQEVHNLITLLISLHGVSATILMIYLQKPYREEFLKTICCRKPAEGEIFKVFSAVLAIKVWKKGVVGNQAL</sequence>
<dbReference type="OMA" id="ALTESIW"/>
<feature type="transmembrane region" description="Helical" evidence="1">
    <location>
        <begin position="16"/>
        <end position="35"/>
    </location>
</feature>
<dbReference type="Pfam" id="PF10318">
    <property type="entry name" value="7TM_GPCR_Srh"/>
    <property type="match status" value="1"/>
</dbReference>
<keyword evidence="1" id="KW-0812">Transmembrane</keyword>
<gene>
    <name evidence="2 4" type="primary">srh-301</name>
    <name evidence="2" type="ORF">CELE_Y94A7B.8</name>
    <name evidence="4" type="ORF">Y94A7B.8</name>
</gene>
<dbReference type="AlphaFoldDB" id="Q9GRU8"/>
<evidence type="ECO:0000313" key="3">
    <source>
        <dbReference type="Proteomes" id="UP000001940"/>
    </source>
</evidence>
<evidence type="ECO:0000313" key="2">
    <source>
        <dbReference type="EMBL" id="CAC15865.2"/>
    </source>
</evidence>
<keyword evidence="1" id="KW-0472">Membrane</keyword>
<feature type="transmembrane region" description="Helical" evidence="1">
    <location>
        <begin position="133"/>
        <end position="152"/>
    </location>
</feature>
<dbReference type="OrthoDB" id="5866176at2759"/>
<dbReference type="GeneID" id="190797"/>
<dbReference type="InterPro" id="IPR053220">
    <property type="entry name" value="Nematode_rcpt-like_serp_H"/>
</dbReference>
<keyword evidence="1" id="KW-1133">Transmembrane helix</keyword>
<evidence type="ECO:0000256" key="1">
    <source>
        <dbReference type="SAM" id="Phobius"/>
    </source>
</evidence>
<dbReference type="WormBase" id="Y94A7B.8">
    <property type="protein sequence ID" value="CE33004"/>
    <property type="gene ID" value="WBGene00005505"/>
    <property type="gene designation" value="srh-301"/>
</dbReference>